<proteinExistence type="predicted"/>
<name>A0AAV1R2X9_9ROSI</name>
<keyword evidence="3" id="KW-1185">Reference proteome</keyword>
<evidence type="ECO:0000256" key="1">
    <source>
        <dbReference type="SAM" id="MobiDB-lite"/>
    </source>
</evidence>
<gene>
    <name evidence="2" type="ORF">DCAF_LOCUS5394</name>
</gene>
<dbReference type="AlphaFoldDB" id="A0AAV1R2X9"/>
<protein>
    <submittedName>
        <fullName evidence="2">Uncharacterized protein</fullName>
    </submittedName>
</protein>
<accession>A0AAV1R2X9</accession>
<dbReference type="EMBL" id="CAWUPB010000858">
    <property type="protein sequence ID" value="CAK7327679.1"/>
    <property type="molecule type" value="Genomic_DNA"/>
</dbReference>
<comment type="caution">
    <text evidence="2">The sequence shown here is derived from an EMBL/GenBank/DDBJ whole genome shotgun (WGS) entry which is preliminary data.</text>
</comment>
<feature type="region of interest" description="Disordered" evidence="1">
    <location>
        <begin position="1"/>
        <end position="37"/>
    </location>
</feature>
<dbReference type="Proteomes" id="UP001314170">
    <property type="component" value="Unassembled WGS sequence"/>
</dbReference>
<evidence type="ECO:0000313" key="2">
    <source>
        <dbReference type="EMBL" id="CAK7327679.1"/>
    </source>
</evidence>
<reference evidence="2 3" key="1">
    <citation type="submission" date="2024-01" db="EMBL/GenBank/DDBJ databases">
        <authorList>
            <person name="Waweru B."/>
        </authorList>
    </citation>
    <scope>NUCLEOTIDE SEQUENCE [LARGE SCALE GENOMIC DNA]</scope>
</reference>
<evidence type="ECO:0000313" key="3">
    <source>
        <dbReference type="Proteomes" id="UP001314170"/>
    </source>
</evidence>
<organism evidence="2 3">
    <name type="scientific">Dovyalis caffra</name>
    <dbReference type="NCBI Taxonomy" id="77055"/>
    <lineage>
        <taxon>Eukaryota</taxon>
        <taxon>Viridiplantae</taxon>
        <taxon>Streptophyta</taxon>
        <taxon>Embryophyta</taxon>
        <taxon>Tracheophyta</taxon>
        <taxon>Spermatophyta</taxon>
        <taxon>Magnoliopsida</taxon>
        <taxon>eudicotyledons</taxon>
        <taxon>Gunneridae</taxon>
        <taxon>Pentapetalae</taxon>
        <taxon>rosids</taxon>
        <taxon>fabids</taxon>
        <taxon>Malpighiales</taxon>
        <taxon>Salicaceae</taxon>
        <taxon>Flacourtieae</taxon>
        <taxon>Dovyalis</taxon>
    </lineage>
</organism>
<sequence>MESKEVQKRKWKISKRQEHPATPSTGGSQFGGQLANDLLNPDDITKRSTLQWGFQSAAFGVAK</sequence>